<evidence type="ECO:0000256" key="6">
    <source>
        <dbReference type="ARBA" id="ARBA00023136"/>
    </source>
</evidence>
<reference evidence="9" key="1">
    <citation type="submission" date="2018-03" db="EMBL/GenBank/DDBJ databases">
        <authorList>
            <person name="Nunes O.C."/>
            <person name="Lopes A.R."/>
            <person name="Froufe H."/>
            <person name="Munoz-Merida A."/>
            <person name="Barroso C."/>
            <person name="Egas C."/>
        </authorList>
    </citation>
    <scope>NUCLEOTIDE SEQUENCE</scope>
    <source>
        <strain evidence="9">ON4</strain>
    </source>
</reference>
<evidence type="ECO:0000256" key="2">
    <source>
        <dbReference type="ARBA" id="ARBA00022448"/>
    </source>
</evidence>
<keyword evidence="2 7" id="KW-0813">Transport</keyword>
<comment type="subcellular location">
    <subcellularLocation>
        <location evidence="1 7">Cell membrane</location>
        <topology evidence="1 7">Multi-pass membrane protein</topology>
    </subcellularLocation>
</comment>
<feature type="transmembrane region" description="Helical" evidence="7">
    <location>
        <begin position="177"/>
        <end position="197"/>
    </location>
</feature>
<accession>A0ABT7CAF6</accession>
<gene>
    <name evidence="9" type="ORF">C7K25_12460</name>
</gene>
<name>A0ABT7CAF6_9MICO</name>
<comment type="caution">
    <text evidence="9">The sequence shown here is derived from an EMBL/GenBank/DDBJ whole genome shotgun (WGS) entry which is preliminary data.</text>
</comment>
<dbReference type="PANTHER" id="PTHR43163:SF6">
    <property type="entry name" value="DIPEPTIDE TRANSPORT SYSTEM PERMEASE PROTEIN DPPB-RELATED"/>
    <property type="match status" value="1"/>
</dbReference>
<feature type="domain" description="ABC transmembrane type-1" evidence="8">
    <location>
        <begin position="104"/>
        <end position="304"/>
    </location>
</feature>
<dbReference type="InterPro" id="IPR000515">
    <property type="entry name" value="MetI-like"/>
</dbReference>
<feature type="transmembrane region" description="Helical" evidence="7">
    <location>
        <begin position="142"/>
        <end position="165"/>
    </location>
</feature>
<evidence type="ECO:0000256" key="3">
    <source>
        <dbReference type="ARBA" id="ARBA00022475"/>
    </source>
</evidence>
<dbReference type="PROSITE" id="PS50928">
    <property type="entry name" value="ABC_TM1"/>
    <property type="match status" value="1"/>
</dbReference>
<dbReference type="CDD" id="cd06261">
    <property type="entry name" value="TM_PBP2"/>
    <property type="match status" value="1"/>
</dbReference>
<evidence type="ECO:0000313" key="10">
    <source>
        <dbReference type="Proteomes" id="UP001170379"/>
    </source>
</evidence>
<dbReference type="EMBL" id="PXVD01000021">
    <property type="protein sequence ID" value="MDJ1372172.1"/>
    <property type="molecule type" value="Genomic_DNA"/>
</dbReference>
<evidence type="ECO:0000256" key="4">
    <source>
        <dbReference type="ARBA" id="ARBA00022692"/>
    </source>
</evidence>
<feature type="transmembrane region" description="Helical" evidence="7">
    <location>
        <begin position="12"/>
        <end position="33"/>
    </location>
</feature>
<dbReference type="InterPro" id="IPR035906">
    <property type="entry name" value="MetI-like_sf"/>
</dbReference>
<dbReference type="PANTHER" id="PTHR43163">
    <property type="entry name" value="DIPEPTIDE TRANSPORT SYSTEM PERMEASE PROTEIN DPPB-RELATED"/>
    <property type="match status" value="1"/>
</dbReference>
<protein>
    <submittedName>
        <fullName evidence="9">ABC transporter permease</fullName>
    </submittedName>
</protein>
<dbReference type="InterPro" id="IPR045621">
    <property type="entry name" value="BPD_transp_1_N"/>
</dbReference>
<evidence type="ECO:0000256" key="1">
    <source>
        <dbReference type="ARBA" id="ARBA00004651"/>
    </source>
</evidence>
<dbReference type="Proteomes" id="UP001170379">
    <property type="component" value="Unassembled WGS sequence"/>
</dbReference>
<reference evidence="9" key="2">
    <citation type="journal article" date="2022" name="Sci. Rep.">
        <title>In silico prediction of the enzymes involved in the degradation of the herbicide molinate by Gulosibacter molinativorax ON4T.</title>
        <authorList>
            <person name="Lopes A.R."/>
            <person name="Bunin E."/>
            <person name="Viana A.T."/>
            <person name="Froufe H."/>
            <person name="Munoz-Merida A."/>
            <person name="Pinho D."/>
            <person name="Figueiredo J."/>
            <person name="Barroso C."/>
            <person name="Vaz-Moreira I."/>
            <person name="Bellanger X."/>
            <person name="Egas C."/>
            <person name="Nunes O.C."/>
        </authorList>
    </citation>
    <scope>NUCLEOTIDE SEQUENCE</scope>
    <source>
        <strain evidence="9">ON4</strain>
    </source>
</reference>
<keyword evidence="4 7" id="KW-0812">Transmembrane</keyword>
<organism evidence="9 10">
    <name type="scientific">Gulosibacter molinativorax</name>
    <dbReference type="NCBI Taxonomy" id="256821"/>
    <lineage>
        <taxon>Bacteria</taxon>
        <taxon>Bacillati</taxon>
        <taxon>Actinomycetota</taxon>
        <taxon>Actinomycetes</taxon>
        <taxon>Micrococcales</taxon>
        <taxon>Microbacteriaceae</taxon>
        <taxon>Gulosibacter</taxon>
    </lineage>
</organism>
<evidence type="ECO:0000256" key="7">
    <source>
        <dbReference type="RuleBase" id="RU363032"/>
    </source>
</evidence>
<dbReference type="Gene3D" id="1.10.3720.10">
    <property type="entry name" value="MetI-like"/>
    <property type="match status" value="1"/>
</dbReference>
<feature type="transmembrane region" description="Helical" evidence="7">
    <location>
        <begin position="236"/>
        <end position="261"/>
    </location>
</feature>
<dbReference type="SUPFAM" id="SSF161098">
    <property type="entry name" value="MetI-like"/>
    <property type="match status" value="1"/>
</dbReference>
<dbReference type="Pfam" id="PF00528">
    <property type="entry name" value="BPD_transp_1"/>
    <property type="match status" value="1"/>
</dbReference>
<keyword evidence="5 7" id="KW-1133">Transmembrane helix</keyword>
<keyword evidence="3" id="KW-1003">Cell membrane</keyword>
<dbReference type="Pfam" id="PF19300">
    <property type="entry name" value="BPD_transp_1_N"/>
    <property type="match status" value="1"/>
</dbReference>
<comment type="similarity">
    <text evidence="7">Belongs to the binding-protein-dependent transport system permease family.</text>
</comment>
<evidence type="ECO:0000256" key="5">
    <source>
        <dbReference type="ARBA" id="ARBA00022989"/>
    </source>
</evidence>
<dbReference type="RefSeq" id="WP_026937409.1">
    <property type="nucleotide sequence ID" value="NZ_CP028426.1"/>
</dbReference>
<evidence type="ECO:0000313" key="9">
    <source>
        <dbReference type="EMBL" id="MDJ1372172.1"/>
    </source>
</evidence>
<keyword evidence="6 7" id="KW-0472">Membrane</keyword>
<sequence length="315" mass="32744">MSKVRRVALRALSRLGAAITVIWVVATITFFAVRAVPGDPVQAILGGPGSQASAEAVAQARADYGLDRPLGEQYFAYLGQLLRGDLGVSYRLHDDVTTIIGDLLPNTLQLAGAALVLGWAIALLLVWLSTRGGRVAGVVTDFLGIVGAALPHFWLGAVLITIFATGLGLPVALSGPGFTGLILPALTLAIPLGGYLAQVMRDSTLDALDKPFVLAARARGESPNGVFRKHLLRRAALPAVGLTGWAFGSLISGAVVVEKLFARPGLGRSLVDAVVARDVPLVIGVLIVVAAAYVLITLVTDVIEQALSPRTEAAV</sequence>
<keyword evidence="10" id="KW-1185">Reference proteome</keyword>
<evidence type="ECO:0000259" key="8">
    <source>
        <dbReference type="PROSITE" id="PS50928"/>
    </source>
</evidence>
<feature type="transmembrane region" description="Helical" evidence="7">
    <location>
        <begin position="281"/>
        <end position="300"/>
    </location>
</feature>
<feature type="transmembrane region" description="Helical" evidence="7">
    <location>
        <begin position="110"/>
        <end position="130"/>
    </location>
</feature>
<proteinExistence type="inferred from homology"/>